<dbReference type="Proteomes" id="UP000001194">
    <property type="component" value="Unassembled WGS sequence"/>
</dbReference>
<dbReference type="GeneID" id="6082724"/>
<sequence length="129" mass="14829">MDIKSTAEALLKFPSLYKLGFHMIPRFFRLAQLARPYVESQMQDKRAPPTTLPPKIVKVFMGAMDQEDSSAIEALWSTFRYSIWGVLSAIEAKEEDITIYNKFSLTLGTSYRHLYPPVRSCQDAFCVNR</sequence>
<proteinExistence type="predicted"/>
<dbReference type="STRING" id="486041.B0DT14"/>
<keyword evidence="2" id="KW-1185">Reference proteome</keyword>
<dbReference type="EMBL" id="DS547131">
    <property type="protein sequence ID" value="EDR02333.1"/>
    <property type="molecule type" value="Genomic_DNA"/>
</dbReference>
<dbReference type="OrthoDB" id="2501483at2759"/>
<evidence type="ECO:0000313" key="1">
    <source>
        <dbReference type="EMBL" id="EDR02333.1"/>
    </source>
</evidence>
<accession>B0DT14</accession>
<reference evidence="1 2" key="1">
    <citation type="journal article" date="2008" name="Nature">
        <title>The genome of Laccaria bicolor provides insights into mycorrhizal symbiosis.</title>
        <authorList>
            <person name="Martin F."/>
            <person name="Aerts A."/>
            <person name="Ahren D."/>
            <person name="Brun A."/>
            <person name="Danchin E.G.J."/>
            <person name="Duchaussoy F."/>
            <person name="Gibon J."/>
            <person name="Kohler A."/>
            <person name="Lindquist E."/>
            <person name="Pereda V."/>
            <person name="Salamov A."/>
            <person name="Shapiro H.J."/>
            <person name="Wuyts J."/>
            <person name="Blaudez D."/>
            <person name="Buee M."/>
            <person name="Brokstein P."/>
            <person name="Canbaeck B."/>
            <person name="Cohen D."/>
            <person name="Courty P.E."/>
            <person name="Coutinho P.M."/>
            <person name="Delaruelle C."/>
            <person name="Detter J.C."/>
            <person name="Deveau A."/>
            <person name="DiFazio S."/>
            <person name="Duplessis S."/>
            <person name="Fraissinet-Tachet L."/>
            <person name="Lucic E."/>
            <person name="Frey-Klett P."/>
            <person name="Fourrey C."/>
            <person name="Feussner I."/>
            <person name="Gay G."/>
            <person name="Grimwood J."/>
            <person name="Hoegger P.J."/>
            <person name="Jain P."/>
            <person name="Kilaru S."/>
            <person name="Labbe J."/>
            <person name="Lin Y.C."/>
            <person name="Legue V."/>
            <person name="Le Tacon F."/>
            <person name="Marmeisse R."/>
            <person name="Melayah D."/>
            <person name="Montanini B."/>
            <person name="Muratet M."/>
            <person name="Nehls U."/>
            <person name="Niculita-Hirzel H."/>
            <person name="Oudot-Le Secq M.P."/>
            <person name="Peter M."/>
            <person name="Quesneville H."/>
            <person name="Rajashekar B."/>
            <person name="Reich M."/>
            <person name="Rouhier N."/>
            <person name="Schmutz J."/>
            <person name="Yin T."/>
            <person name="Chalot M."/>
            <person name="Henrissat B."/>
            <person name="Kuees U."/>
            <person name="Lucas S."/>
            <person name="Van de Peer Y."/>
            <person name="Podila G.K."/>
            <person name="Polle A."/>
            <person name="Pukkila P.J."/>
            <person name="Richardson P.M."/>
            <person name="Rouze P."/>
            <person name="Sanders I.R."/>
            <person name="Stajich J.E."/>
            <person name="Tunlid A."/>
            <person name="Tuskan G."/>
            <person name="Grigoriev I.V."/>
        </authorList>
    </citation>
    <scope>NUCLEOTIDE SEQUENCE [LARGE SCALE GENOMIC DNA]</scope>
    <source>
        <strain evidence="2">S238N-H82 / ATCC MYA-4686</strain>
    </source>
</reference>
<protein>
    <submittedName>
        <fullName evidence="1">Predicted protein</fullName>
    </submittedName>
</protein>
<name>B0DT14_LACBS</name>
<organism evidence="2">
    <name type="scientific">Laccaria bicolor (strain S238N-H82 / ATCC MYA-4686)</name>
    <name type="common">Bicoloured deceiver</name>
    <name type="synonym">Laccaria laccata var. bicolor</name>
    <dbReference type="NCBI Taxonomy" id="486041"/>
    <lineage>
        <taxon>Eukaryota</taxon>
        <taxon>Fungi</taxon>
        <taxon>Dikarya</taxon>
        <taxon>Basidiomycota</taxon>
        <taxon>Agaricomycotina</taxon>
        <taxon>Agaricomycetes</taxon>
        <taxon>Agaricomycetidae</taxon>
        <taxon>Agaricales</taxon>
        <taxon>Agaricineae</taxon>
        <taxon>Hydnangiaceae</taxon>
        <taxon>Laccaria</taxon>
    </lineage>
</organism>
<dbReference type="InParanoid" id="B0DT14"/>
<evidence type="ECO:0000313" key="2">
    <source>
        <dbReference type="Proteomes" id="UP000001194"/>
    </source>
</evidence>
<dbReference type="KEGG" id="lbc:LACBIDRAFT_309764"/>
<dbReference type="RefSeq" id="XP_001887010.1">
    <property type="nucleotide sequence ID" value="XM_001886975.1"/>
</dbReference>
<dbReference type="AlphaFoldDB" id="B0DT14"/>
<gene>
    <name evidence="1" type="ORF">LACBIDRAFT_309764</name>
</gene>
<dbReference type="HOGENOM" id="CLU_1949196_0_0_1"/>